<gene>
    <name evidence="4" type="ORF">B9G39_09835</name>
</gene>
<dbReference type="SUPFAM" id="SSF140931">
    <property type="entry name" value="Fic-like"/>
    <property type="match status" value="1"/>
</dbReference>
<dbReference type="RefSeq" id="WP_051311791.1">
    <property type="nucleotide sequence ID" value="NZ_NDXW01000001.1"/>
</dbReference>
<dbReference type="Gene3D" id="1.10.10.10">
    <property type="entry name" value="Winged helix-like DNA-binding domain superfamily/Winged helix DNA-binding domain"/>
    <property type="match status" value="1"/>
</dbReference>
<evidence type="ECO:0000313" key="4">
    <source>
        <dbReference type="EMBL" id="RDH43716.1"/>
    </source>
</evidence>
<dbReference type="SUPFAM" id="SSF46785">
    <property type="entry name" value="Winged helix' DNA-binding domain"/>
    <property type="match status" value="1"/>
</dbReference>
<dbReference type="PANTHER" id="PTHR13504:SF38">
    <property type="entry name" value="FIDO DOMAIN-CONTAINING PROTEIN"/>
    <property type="match status" value="1"/>
</dbReference>
<dbReference type="AlphaFoldDB" id="A0A4P9VLM1"/>
<dbReference type="PANTHER" id="PTHR13504">
    <property type="entry name" value="FIDO DOMAIN-CONTAINING PROTEIN DDB_G0283145"/>
    <property type="match status" value="1"/>
</dbReference>
<protein>
    <recommendedName>
        <fullName evidence="3">Fido domain-containing protein</fullName>
    </recommendedName>
</protein>
<evidence type="ECO:0000256" key="2">
    <source>
        <dbReference type="PIRSR" id="PIRSR640198-3"/>
    </source>
</evidence>
<reference evidence="4 5" key="1">
    <citation type="submission" date="2017-04" db="EMBL/GenBank/DDBJ databases">
        <title>Draft genome sequence of Zooshikella ganghwensis VG4 isolated from Red Sea sediments.</title>
        <authorList>
            <person name="Rehman Z."/>
            <person name="Alam I."/>
            <person name="Kamau A."/>
            <person name="Bajic V."/>
            <person name="Leiknes T."/>
        </authorList>
    </citation>
    <scope>NUCLEOTIDE SEQUENCE [LARGE SCALE GENOMIC DNA]</scope>
    <source>
        <strain evidence="4 5">VG4</strain>
    </source>
</reference>
<dbReference type="InterPro" id="IPR036597">
    <property type="entry name" value="Fido-like_dom_sf"/>
</dbReference>
<dbReference type="EMBL" id="NDXW01000001">
    <property type="protein sequence ID" value="RDH43716.1"/>
    <property type="molecule type" value="Genomic_DNA"/>
</dbReference>
<dbReference type="InterPro" id="IPR036390">
    <property type="entry name" value="WH_DNA-bd_sf"/>
</dbReference>
<keyword evidence="1" id="KW-0067">ATP-binding</keyword>
<proteinExistence type="predicted"/>
<keyword evidence="5" id="KW-1185">Reference proteome</keyword>
<organism evidence="4 5">
    <name type="scientific">Zooshikella ganghwensis</name>
    <dbReference type="NCBI Taxonomy" id="202772"/>
    <lineage>
        <taxon>Bacteria</taxon>
        <taxon>Pseudomonadati</taxon>
        <taxon>Pseudomonadota</taxon>
        <taxon>Gammaproteobacteria</taxon>
        <taxon>Oceanospirillales</taxon>
        <taxon>Zooshikellaceae</taxon>
        <taxon>Zooshikella</taxon>
    </lineage>
</organism>
<dbReference type="PROSITE" id="PS51459">
    <property type="entry name" value="FIDO"/>
    <property type="match status" value="1"/>
</dbReference>
<sequence length="456" mass="52298">MQKDELLEHLKQFTQPMALRDIKKGLDLPERTLRRYLAQLVDEGKIQAEGKLKGRRYRYTPQSVSRSEQQPAIEISPSNLVYSSISQQLMAQIRQPLFQRQPCTYQAQWIDAYTPNETYYLTESERDLLHNTGSRLSQELPAGTYARKIFNRLLIDLSYHSSRLEGNTYSLVDTQKLLLEGTAAEGKMDVDKVMILNHKDAIQFLVDGINRLQISMENIQTLHYLLADGLVAPGAAGHIRQDAVRVSSTTYMPMEGQQRLTAQLEKLIGKAASIDDPFEQSFFLLVHISYLQAFIDVNKRTARLSANIPLVRHNLVPLSFTDIDKDDYATAVIVTYERNEIRPLAELYVYSYLRSCTHYSVVTEAMGIDTMRVLYRETRRRLISQVVSSKLVGSQLKRCIEQFTQEEIPIEHQAKFMADVVFDLNNLQPFSISGMGISQRELEEWKVLYQEKGAGF</sequence>
<dbReference type="Pfam" id="PF02661">
    <property type="entry name" value="Fic"/>
    <property type="match status" value="1"/>
</dbReference>
<dbReference type="InterPro" id="IPR036388">
    <property type="entry name" value="WH-like_DNA-bd_sf"/>
</dbReference>
<accession>A0A4P9VLM1</accession>
<comment type="caution">
    <text evidence="4">The sequence shown here is derived from an EMBL/GenBank/DDBJ whole genome shotgun (WGS) entry which is preliminary data.</text>
</comment>
<evidence type="ECO:0000256" key="1">
    <source>
        <dbReference type="PIRSR" id="PIRSR640198-2"/>
    </source>
</evidence>
<evidence type="ECO:0000259" key="3">
    <source>
        <dbReference type="PROSITE" id="PS51459"/>
    </source>
</evidence>
<dbReference type="Proteomes" id="UP000257039">
    <property type="component" value="Unassembled WGS sequence"/>
</dbReference>
<keyword evidence="1" id="KW-0547">Nucleotide-binding</keyword>
<feature type="domain" description="Fido" evidence="3">
    <location>
        <begin position="214"/>
        <end position="350"/>
    </location>
</feature>
<evidence type="ECO:0000313" key="5">
    <source>
        <dbReference type="Proteomes" id="UP000257039"/>
    </source>
</evidence>
<feature type="binding site" evidence="1">
    <location>
        <begin position="296"/>
        <end position="303"/>
    </location>
    <ligand>
        <name>ATP</name>
        <dbReference type="ChEBI" id="CHEBI:30616"/>
    </ligand>
</feature>
<dbReference type="Gene3D" id="1.10.3290.10">
    <property type="entry name" value="Fido-like domain"/>
    <property type="match status" value="1"/>
</dbReference>
<name>A0A4P9VLM1_9GAMM</name>
<dbReference type="GO" id="GO:0005524">
    <property type="term" value="F:ATP binding"/>
    <property type="evidence" value="ECO:0007669"/>
    <property type="project" value="UniProtKB-KW"/>
</dbReference>
<dbReference type="InterPro" id="IPR040198">
    <property type="entry name" value="Fido_containing"/>
</dbReference>
<dbReference type="InterPro" id="IPR003812">
    <property type="entry name" value="Fido"/>
</dbReference>
<feature type="site" description="Important for autoinhibition of adenylyltransferase activity" evidence="2">
    <location>
        <position position="165"/>
    </location>
</feature>